<organism evidence="1 2">
    <name type="scientific">Candidatus Sulfobium mesophilum</name>
    <dbReference type="NCBI Taxonomy" id="2016548"/>
    <lineage>
        <taxon>Bacteria</taxon>
        <taxon>Pseudomonadati</taxon>
        <taxon>Nitrospirota</taxon>
        <taxon>Nitrospiria</taxon>
        <taxon>Nitrospirales</taxon>
        <taxon>Nitrospiraceae</taxon>
        <taxon>Candidatus Sulfobium</taxon>
    </lineage>
</organism>
<evidence type="ECO:0000313" key="2">
    <source>
        <dbReference type="Proteomes" id="UP000245125"/>
    </source>
</evidence>
<dbReference type="EMBL" id="OUUY01000111">
    <property type="protein sequence ID" value="SPQ01625.1"/>
    <property type="molecule type" value="Genomic_DNA"/>
</dbReference>
<accession>A0A2U3QJT1</accession>
<gene>
    <name evidence="1" type="ORF">NBG4_620017</name>
</gene>
<evidence type="ECO:0008006" key="3">
    <source>
        <dbReference type="Google" id="ProtNLM"/>
    </source>
</evidence>
<proteinExistence type="predicted"/>
<sequence length="185" mass="21321">MLRILLTLALFISLFIPASAWGQEISGPEVRLINNDVFVSFSLVLDSKHVQEIKEGLDKELKLYIDLFRVWKNWPDEFVLGKFYSRKMKVDPIKKEFVATSFDGNVVIEKRFRSFESMLAWGLSVRDLKLTNTRELEAAQYFVRVTAESKVRSLPAVVGQFLFFISENEFKIKKDSGVFAVEGAR</sequence>
<dbReference type="Pfam" id="PF14334">
    <property type="entry name" value="DUF4390"/>
    <property type="match status" value="1"/>
</dbReference>
<reference evidence="2" key="1">
    <citation type="submission" date="2018-03" db="EMBL/GenBank/DDBJ databases">
        <authorList>
            <person name="Zecchin S."/>
        </authorList>
    </citation>
    <scope>NUCLEOTIDE SEQUENCE [LARGE SCALE GENOMIC DNA]</scope>
</reference>
<evidence type="ECO:0000313" key="1">
    <source>
        <dbReference type="EMBL" id="SPQ01625.1"/>
    </source>
</evidence>
<dbReference type="AlphaFoldDB" id="A0A2U3QJT1"/>
<name>A0A2U3QJT1_9BACT</name>
<dbReference type="Proteomes" id="UP000245125">
    <property type="component" value="Unassembled WGS sequence"/>
</dbReference>
<dbReference type="InterPro" id="IPR025500">
    <property type="entry name" value="DUF4390"/>
</dbReference>
<keyword evidence="2" id="KW-1185">Reference proteome</keyword>
<protein>
    <recommendedName>
        <fullName evidence="3">DUF4390 domain-containing protein</fullName>
    </recommendedName>
</protein>